<gene>
    <name evidence="2" type="ORF">TM448A01254_0007</name>
</gene>
<name>A0A6H1ZNY1_9ZZZZ</name>
<sequence length="478" mass="53663">MAVSDLWKTKKPVSFHMSASNVLKIENKPSFIENKLTDYLAESGKGLISVKHDIEKFFPGKKGEGRLVDVNYFEDIYTHVPLVAAAIDLTVDFSVSPGLYVTAENDKIIESCNDLMKKLNFDILLRQIAKFMLVYGDCFVEIVKNEEGEEGVISNLKILHPATMTVVRDETGEVEGYLQDIGKGQEPIQFTSEEIVHFTYNKIGDRAYGLSIIEPIMPVLKMKLQAERDMSFILERKANAPYHVKLGNENYPPSDSDIAAFASEMAVLKARNEWVTSYLVDIGVVGTKGKTMDFKPFNEHYDNQIVYALRVPYVLLGLGNIPEGLAKIQLDTFQRHIKSIQLSIQTPLEQQIFKVESSMVSEEDVPKLQWGQQSMKEKLDEVTAYLAMMASQLSEDTKTNIENKIRDLLGIEANITLEDRQADQERKQQMFSQGGEQDGSKSNDSKGNSQGPKSTKLDKNKLPKKTGVSGNDRSVDRG</sequence>
<dbReference type="AlphaFoldDB" id="A0A6H1ZNY1"/>
<accession>A0A6H1ZNY1</accession>
<feature type="region of interest" description="Disordered" evidence="1">
    <location>
        <begin position="421"/>
        <end position="478"/>
    </location>
</feature>
<dbReference type="InterPro" id="IPR006944">
    <property type="entry name" value="Phage/GTA_portal"/>
</dbReference>
<reference evidence="2" key="1">
    <citation type="submission" date="2020-03" db="EMBL/GenBank/DDBJ databases">
        <title>The deep terrestrial virosphere.</title>
        <authorList>
            <person name="Holmfeldt K."/>
            <person name="Nilsson E."/>
            <person name="Simone D."/>
            <person name="Lopez-Fernandez M."/>
            <person name="Wu X."/>
            <person name="de Brujin I."/>
            <person name="Lundin D."/>
            <person name="Andersson A."/>
            <person name="Bertilsson S."/>
            <person name="Dopson M."/>
        </authorList>
    </citation>
    <scope>NUCLEOTIDE SEQUENCE</scope>
    <source>
        <strain evidence="2">TM448A01254</strain>
    </source>
</reference>
<proteinExistence type="predicted"/>
<evidence type="ECO:0000256" key="1">
    <source>
        <dbReference type="SAM" id="MobiDB-lite"/>
    </source>
</evidence>
<protein>
    <submittedName>
        <fullName evidence="2">Putative portal protein</fullName>
    </submittedName>
</protein>
<organism evidence="2">
    <name type="scientific">viral metagenome</name>
    <dbReference type="NCBI Taxonomy" id="1070528"/>
    <lineage>
        <taxon>unclassified sequences</taxon>
        <taxon>metagenomes</taxon>
        <taxon>organismal metagenomes</taxon>
    </lineage>
</organism>
<dbReference type="EMBL" id="MT144123">
    <property type="protein sequence ID" value="QJA49189.1"/>
    <property type="molecule type" value="Genomic_DNA"/>
</dbReference>
<dbReference type="Pfam" id="PF04860">
    <property type="entry name" value="Phage_portal"/>
    <property type="match status" value="1"/>
</dbReference>
<evidence type="ECO:0000313" key="2">
    <source>
        <dbReference type="EMBL" id="QJA49189.1"/>
    </source>
</evidence>